<evidence type="ECO:0000313" key="2">
    <source>
        <dbReference type="Proteomes" id="UP000033140"/>
    </source>
</evidence>
<accession>A0A0E9NN38</accession>
<reference evidence="1 2" key="3">
    <citation type="journal article" date="2015" name="Genome Announc.">
        <title>Draft Genome Sequence of the Archiascomycetous Yeast Saitoella complicata.</title>
        <authorList>
            <person name="Yamauchi K."/>
            <person name="Kondo S."/>
            <person name="Hamamoto M."/>
            <person name="Takahashi Y."/>
            <person name="Ogura Y."/>
            <person name="Hayashi T."/>
            <person name="Nishida H."/>
        </authorList>
    </citation>
    <scope>NUCLEOTIDE SEQUENCE [LARGE SCALE GENOMIC DNA]</scope>
    <source>
        <strain evidence="1 2">NRRL Y-17804</strain>
    </source>
</reference>
<dbReference type="InterPro" id="IPR036249">
    <property type="entry name" value="Thioredoxin-like_sf"/>
</dbReference>
<dbReference type="PANTHER" id="PTHR33875:SF2">
    <property type="entry name" value="ACR183CP"/>
    <property type="match status" value="1"/>
</dbReference>
<dbReference type="SUPFAM" id="SSF52833">
    <property type="entry name" value="Thioredoxin-like"/>
    <property type="match status" value="1"/>
</dbReference>
<dbReference type="Proteomes" id="UP000033140">
    <property type="component" value="Unassembled WGS sequence"/>
</dbReference>
<dbReference type="AlphaFoldDB" id="A0A0E9NN38"/>
<sequence length="277" mass="31848">MTVQAFSARADLDPSTAFEGAVRLQLQWLLLRNTPGIVWEIVLIRMLWSCSWTMFAVNLVCWPTQLCRVLTDGFTAFSAKLFRTVYTQVHPTISSTDHDCIQFVFRNQIQPWHPSSTLTHEASLAIEMIDKSLFWDYSDVLFQRQKEYFDTAVSGETRIETYRRLARLAKEECGVDEGRMMELLEVKDVGKGSKEGTNGGNKVTDALKLMQKYNRQNSIHVTPTVTFNGVVDNSVSSSWDVDQWTDWLKEKMARGRWWECLHIGCYGSSFVCMIMLL</sequence>
<organism evidence="1 2">
    <name type="scientific">Saitoella complicata (strain BCRC 22490 / CBS 7301 / JCM 7358 / NBRC 10748 / NRRL Y-17804)</name>
    <dbReference type="NCBI Taxonomy" id="698492"/>
    <lineage>
        <taxon>Eukaryota</taxon>
        <taxon>Fungi</taxon>
        <taxon>Dikarya</taxon>
        <taxon>Ascomycota</taxon>
        <taxon>Taphrinomycotina</taxon>
        <taxon>Taphrinomycotina incertae sedis</taxon>
        <taxon>Saitoella</taxon>
    </lineage>
</organism>
<evidence type="ECO:0000313" key="1">
    <source>
        <dbReference type="EMBL" id="GAO51249.1"/>
    </source>
</evidence>
<dbReference type="Gene3D" id="3.40.30.10">
    <property type="entry name" value="Glutaredoxin"/>
    <property type="match status" value="1"/>
</dbReference>
<keyword evidence="2" id="KW-1185">Reference proteome</keyword>
<proteinExistence type="predicted"/>
<reference evidence="1 2" key="1">
    <citation type="journal article" date="2011" name="J. Gen. Appl. Microbiol.">
        <title>Draft genome sequencing of the enigmatic yeast Saitoella complicata.</title>
        <authorList>
            <person name="Nishida H."/>
            <person name="Hamamoto M."/>
            <person name="Sugiyama J."/>
        </authorList>
    </citation>
    <scope>NUCLEOTIDE SEQUENCE [LARGE SCALE GENOMIC DNA]</scope>
    <source>
        <strain evidence="1 2">NRRL Y-17804</strain>
    </source>
</reference>
<name>A0A0E9NN38_SAICN</name>
<protein>
    <submittedName>
        <fullName evidence="1">Uncharacterized protein</fullName>
    </submittedName>
</protein>
<dbReference type="EMBL" id="BACD03000043">
    <property type="protein sequence ID" value="GAO51249.1"/>
    <property type="molecule type" value="Genomic_DNA"/>
</dbReference>
<dbReference type="PANTHER" id="PTHR33875">
    <property type="entry name" value="OS09G0542200 PROTEIN"/>
    <property type="match status" value="1"/>
</dbReference>
<gene>
    <name evidence="1" type="ORF">G7K_5356-t2</name>
</gene>
<dbReference type="OMA" id="RFTAEQW"/>
<dbReference type="STRING" id="698492.A0A0E9NN38"/>
<comment type="caution">
    <text evidence="1">The sequence shown here is derived from an EMBL/GenBank/DDBJ whole genome shotgun (WGS) entry which is preliminary data.</text>
</comment>
<reference evidence="1 2" key="2">
    <citation type="journal article" date="2014" name="J. Gen. Appl. Microbiol.">
        <title>The early diverging ascomycetous budding yeast Saitoella complicata has three histone deacetylases belonging to the Clr6, Hos2, and Rpd3 lineages.</title>
        <authorList>
            <person name="Nishida H."/>
            <person name="Matsumoto T."/>
            <person name="Kondo S."/>
            <person name="Hamamoto M."/>
            <person name="Yoshikawa H."/>
        </authorList>
    </citation>
    <scope>NUCLEOTIDE SEQUENCE [LARGE SCALE GENOMIC DNA]</scope>
    <source>
        <strain evidence="1 2">NRRL Y-17804</strain>
    </source>
</reference>